<dbReference type="Gene3D" id="2.60.40.10">
    <property type="entry name" value="Immunoglobulins"/>
    <property type="match status" value="2"/>
</dbReference>
<feature type="domain" description="Fibronectin type-III" evidence="3">
    <location>
        <begin position="161"/>
        <end position="255"/>
    </location>
</feature>
<dbReference type="GO" id="GO:0043025">
    <property type="term" value="C:neuronal cell body"/>
    <property type="evidence" value="ECO:0007669"/>
    <property type="project" value="TreeGrafter"/>
</dbReference>
<dbReference type="AlphaFoldDB" id="A0AAN8NUH2"/>
<feature type="domain" description="Ig-like" evidence="2">
    <location>
        <begin position="31"/>
        <end position="119"/>
    </location>
</feature>
<dbReference type="SMART" id="SM00409">
    <property type="entry name" value="IG"/>
    <property type="match status" value="1"/>
</dbReference>
<keyword evidence="1" id="KW-0393">Immunoglobulin domain</keyword>
<accession>A0AAN8NUH2</accession>
<evidence type="ECO:0000259" key="3">
    <source>
        <dbReference type="PROSITE" id="PS50853"/>
    </source>
</evidence>
<reference evidence="4 5" key="1">
    <citation type="submission" date="2023-10" db="EMBL/GenBank/DDBJ databases">
        <title>Genomes of two closely related lineages of the louse Polyplax serrata with different host specificities.</title>
        <authorList>
            <person name="Martinu J."/>
            <person name="Tarabai H."/>
            <person name="Stefka J."/>
            <person name="Hypsa V."/>
        </authorList>
    </citation>
    <scope>NUCLEOTIDE SEQUENCE [LARGE SCALE GENOMIC DNA]</scope>
    <source>
        <strain evidence="4">HR10_N</strain>
    </source>
</reference>
<dbReference type="PROSITE" id="PS50853">
    <property type="entry name" value="FN3"/>
    <property type="match status" value="1"/>
</dbReference>
<dbReference type="FunFam" id="2.60.40.10:FF:000877">
    <property type="entry name" value="CLUMA_CG002357, isoform A"/>
    <property type="match status" value="1"/>
</dbReference>
<evidence type="ECO:0000256" key="1">
    <source>
        <dbReference type="ARBA" id="ARBA00023319"/>
    </source>
</evidence>
<dbReference type="Pfam" id="PF00041">
    <property type="entry name" value="fn3"/>
    <property type="match status" value="1"/>
</dbReference>
<evidence type="ECO:0000313" key="5">
    <source>
        <dbReference type="Proteomes" id="UP001372834"/>
    </source>
</evidence>
<proteinExistence type="predicted"/>
<dbReference type="CDD" id="cd00063">
    <property type="entry name" value="FN3"/>
    <property type="match status" value="1"/>
</dbReference>
<dbReference type="SUPFAM" id="SSF48726">
    <property type="entry name" value="Immunoglobulin"/>
    <property type="match status" value="1"/>
</dbReference>
<dbReference type="InterPro" id="IPR050958">
    <property type="entry name" value="Cell_Adh-Cytoskel_Orgn"/>
</dbReference>
<dbReference type="GO" id="GO:0050808">
    <property type="term" value="P:synapse organization"/>
    <property type="evidence" value="ECO:0007669"/>
    <property type="project" value="TreeGrafter"/>
</dbReference>
<dbReference type="Pfam" id="PF13927">
    <property type="entry name" value="Ig_3"/>
    <property type="match status" value="1"/>
</dbReference>
<name>A0AAN8NUH2_POLSC</name>
<dbReference type="SUPFAM" id="SSF49265">
    <property type="entry name" value="Fibronectin type III"/>
    <property type="match status" value="1"/>
</dbReference>
<dbReference type="InterPro" id="IPR036179">
    <property type="entry name" value="Ig-like_dom_sf"/>
</dbReference>
<dbReference type="PANTHER" id="PTHR45080:SF33">
    <property type="entry name" value="IG-LIKE DOMAIN-CONTAINING PROTEIN"/>
    <property type="match status" value="1"/>
</dbReference>
<dbReference type="InterPro" id="IPR013783">
    <property type="entry name" value="Ig-like_fold"/>
</dbReference>
<dbReference type="PROSITE" id="PS50835">
    <property type="entry name" value="IG_LIKE"/>
    <property type="match status" value="1"/>
</dbReference>
<protein>
    <recommendedName>
        <fullName evidence="6">Ig-like domain-containing protein</fullName>
    </recommendedName>
</protein>
<dbReference type="GO" id="GO:0005886">
    <property type="term" value="C:plasma membrane"/>
    <property type="evidence" value="ECO:0007669"/>
    <property type="project" value="TreeGrafter"/>
</dbReference>
<comment type="caution">
    <text evidence="4">The sequence shown here is derived from an EMBL/GenBank/DDBJ whole genome shotgun (WGS) entry which is preliminary data.</text>
</comment>
<dbReference type="GO" id="GO:0008046">
    <property type="term" value="F:axon guidance receptor activity"/>
    <property type="evidence" value="ECO:0007669"/>
    <property type="project" value="TreeGrafter"/>
</dbReference>
<dbReference type="SMART" id="SM00408">
    <property type="entry name" value="IGc2"/>
    <property type="match status" value="1"/>
</dbReference>
<dbReference type="GO" id="GO:0007156">
    <property type="term" value="P:homophilic cell adhesion via plasma membrane adhesion molecules"/>
    <property type="evidence" value="ECO:0007669"/>
    <property type="project" value="TreeGrafter"/>
</dbReference>
<evidence type="ECO:0000259" key="2">
    <source>
        <dbReference type="PROSITE" id="PS50835"/>
    </source>
</evidence>
<evidence type="ECO:0000313" key="4">
    <source>
        <dbReference type="EMBL" id="KAK6622722.1"/>
    </source>
</evidence>
<dbReference type="InterPro" id="IPR003961">
    <property type="entry name" value="FN3_dom"/>
</dbReference>
<organism evidence="4 5">
    <name type="scientific">Polyplax serrata</name>
    <name type="common">Common mouse louse</name>
    <dbReference type="NCBI Taxonomy" id="468196"/>
    <lineage>
        <taxon>Eukaryota</taxon>
        <taxon>Metazoa</taxon>
        <taxon>Ecdysozoa</taxon>
        <taxon>Arthropoda</taxon>
        <taxon>Hexapoda</taxon>
        <taxon>Insecta</taxon>
        <taxon>Pterygota</taxon>
        <taxon>Neoptera</taxon>
        <taxon>Paraneoptera</taxon>
        <taxon>Psocodea</taxon>
        <taxon>Troctomorpha</taxon>
        <taxon>Phthiraptera</taxon>
        <taxon>Anoplura</taxon>
        <taxon>Polyplacidae</taxon>
        <taxon>Polyplax</taxon>
    </lineage>
</organism>
<evidence type="ECO:0008006" key="6">
    <source>
        <dbReference type="Google" id="ProtNLM"/>
    </source>
</evidence>
<dbReference type="EMBL" id="JAWJWE010000038">
    <property type="protein sequence ID" value="KAK6622722.1"/>
    <property type="molecule type" value="Genomic_DNA"/>
</dbReference>
<gene>
    <name evidence="4" type="ORF">RUM43_008565</name>
</gene>
<dbReference type="InterPro" id="IPR007110">
    <property type="entry name" value="Ig-like_dom"/>
</dbReference>
<dbReference type="InterPro" id="IPR003599">
    <property type="entry name" value="Ig_sub"/>
</dbReference>
<dbReference type="GO" id="GO:0030424">
    <property type="term" value="C:axon"/>
    <property type="evidence" value="ECO:0007669"/>
    <property type="project" value="TreeGrafter"/>
</dbReference>
<dbReference type="CDD" id="cd00096">
    <property type="entry name" value="Ig"/>
    <property type="match status" value="1"/>
</dbReference>
<dbReference type="Proteomes" id="UP001372834">
    <property type="component" value="Unassembled WGS sequence"/>
</dbReference>
<sequence length="298" mass="34587">MGVEMINFYGRNLLKAKAVEQAGGQTSLNPPEVEVERSWVHSGEGFEAQLVCIVHADPPADVLWYRDTLRLDTTERRSFETRGSRHTLIIRKVQASDFGNFSCVADNTLGKMRQYLQLSGKPNQVAFNSNPVSRYHDSYNISWVVNSYTPIEEFKLFFRRIPENGIHDSLSYHQYSRKYERRENLTLDHYIIHNRIHDWNDVILPAIPSELFSQQMSYLIRGLEPSSQYEARVQARNRFGWNQLSEIFRFSTRAVEVELRDLSMSVKRNGAAAFSPLQHYNVNVWTHVALVTILIFLT</sequence>
<dbReference type="InterPro" id="IPR003598">
    <property type="entry name" value="Ig_sub2"/>
</dbReference>
<dbReference type="InterPro" id="IPR036116">
    <property type="entry name" value="FN3_sf"/>
</dbReference>
<dbReference type="PANTHER" id="PTHR45080">
    <property type="entry name" value="CONTACTIN 5"/>
    <property type="match status" value="1"/>
</dbReference>